<gene>
    <name evidence="2" type="ORF">S01H4_22642</name>
</gene>
<sequence length="63" mass="7042">MIDEDERRVLNDSITADEGNQFEVVSKDTDRVERLMTWISLTAGSLSLAIMVFSHLVLTLSTA</sequence>
<keyword evidence="1" id="KW-0472">Membrane</keyword>
<feature type="transmembrane region" description="Helical" evidence="1">
    <location>
        <begin position="35"/>
        <end position="58"/>
    </location>
</feature>
<keyword evidence="1" id="KW-0812">Transmembrane</keyword>
<keyword evidence="1" id="KW-1133">Transmembrane helix</keyword>
<dbReference type="EMBL" id="BART01010405">
    <property type="protein sequence ID" value="GAG88636.1"/>
    <property type="molecule type" value="Genomic_DNA"/>
</dbReference>
<accession>X1CWQ6</accession>
<comment type="caution">
    <text evidence="2">The sequence shown here is derived from an EMBL/GenBank/DDBJ whole genome shotgun (WGS) entry which is preliminary data.</text>
</comment>
<reference evidence="2" key="1">
    <citation type="journal article" date="2014" name="Front. Microbiol.">
        <title>High frequency of phylogenetically diverse reductive dehalogenase-homologous genes in deep subseafloor sedimentary metagenomes.</title>
        <authorList>
            <person name="Kawai M."/>
            <person name="Futagami T."/>
            <person name="Toyoda A."/>
            <person name="Takaki Y."/>
            <person name="Nishi S."/>
            <person name="Hori S."/>
            <person name="Arai W."/>
            <person name="Tsubouchi T."/>
            <person name="Morono Y."/>
            <person name="Uchiyama I."/>
            <person name="Ito T."/>
            <person name="Fujiyama A."/>
            <person name="Inagaki F."/>
            <person name="Takami H."/>
        </authorList>
    </citation>
    <scope>NUCLEOTIDE SEQUENCE</scope>
    <source>
        <strain evidence="2">Expedition CK06-06</strain>
    </source>
</reference>
<organism evidence="2">
    <name type="scientific">marine sediment metagenome</name>
    <dbReference type="NCBI Taxonomy" id="412755"/>
    <lineage>
        <taxon>unclassified sequences</taxon>
        <taxon>metagenomes</taxon>
        <taxon>ecological metagenomes</taxon>
    </lineage>
</organism>
<protein>
    <submittedName>
        <fullName evidence="2">Uncharacterized protein</fullName>
    </submittedName>
</protein>
<evidence type="ECO:0000313" key="2">
    <source>
        <dbReference type="EMBL" id="GAG88636.1"/>
    </source>
</evidence>
<dbReference type="AlphaFoldDB" id="X1CWQ6"/>
<proteinExistence type="predicted"/>
<evidence type="ECO:0000256" key="1">
    <source>
        <dbReference type="SAM" id="Phobius"/>
    </source>
</evidence>
<name>X1CWQ6_9ZZZZ</name>